<gene>
    <name evidence="1" type="ORF">SBA5_1040003</name>
</gene>
<dbReference type="EMBL" id="OKRB01000007">
    <property type="protein sequence ID" value="SPE17568.1"/>
    <property type="molecule type" value="Genomic_DNA"/>
</dbReference>
<protein>
    <submittedName>
        <fullName evidence="1">Uncharacterized protein</fullName>
    </submittedName>
</protein>
<evidence type="ECO:0000313" key="1">
    <source>
        <dbReference type="EMBL" id="SPE17568.1"/>
    </source>
</evidence>
<evidence type="ECO:0000313" key="2">
    <source>
        <dbReference type="Proteomes" id="UP000239735"/>
    </source>
</evidence>
<proteinExistence type="predicted"/>
<organism evidence="1 2">
    <name type="scientific">Candidatus Sulfuritelmatomonas gaucii</name>
    <dbReference type="NCBI Taxonomy" id="2043161"/>
    <lineage>
        <taxon>Bacteria</taxon>
        <taxon>Pseudomonadati</taxon>
        <taxon>Acidobacteriota</taxon>
        <taxon>Terriglobia</taxon>
        <taxon>Terriglobales</taxon>
        <taxon>Acidobacteriaceae</taxon>
        <taxon>Candidatus Sulfuritelmatomonas</taxon>
    </lineage>
</organism>
<dbReference type="AlphaFoldDB" id="A0A2N9L2Q2"/>
<accession>A0A2N9L2Q2</accession>
<sequence>MAGMNGRLRHNALSESLQARGTAGQISRFRFVASQDRSSAVIQVIRKFLCEYVGLISVPNEQTDE</sequence>
<dbReference type="Proteomes" id="UP000239735">
    <property type="component" value="Unassembled WGS sequence"/>
</dbReference>
<name>A0A2N9L2Q2_9BACT</name>
<reference evidence="2" key="1">
    <citation type="submission" date="2018-02" db="EMBL/GenBank/DDBJ databases">
        <authorList>
            <person name="Hausmann B."/>
        </authorList>
    </citation>
    <scope>NUCLEOTIDE SEQUENCE [LARGE SCALE GENOMIC DNA]</scope>
    <source>
        <strain evidence="2">Peat soil MAG SbA5</strain>
    </source>
</reference>